<reference evidence="2 3" key="1">
    <citation type="submission" date="2016-10" db="EMBL/GenBank/DDBJ databases">
        <authorList>
            <person name="Cai Z."/>
        </authorList>
    </citation>
    <scope>NUCLEOTIDE SEQUENCE [LARGE SCALE GENOMIC DNA]</scope>
</reference>
<evidence type="ECO:0000256" key="1">
    <source>
        <dbReference type="SAM" id="MobiDB-lite"/>
    </source>
</evidence>
<dbReference type="Proteomes" id="UP000256970">
    <property type="component" value="Unassembled WGS sequence"/>
</dbReference>
<dbReference type="SUPFAM" id="SSF51182">
    <property type="entry name" value="RmlC-like cupins"/>
    <property type="match status" value="1"/>
</dbReference>
<dbReference type="STRING" id="3088.A0A383W530"/>
<feature type="compositionally biased region" description="Low complexity" evidence="1">
    <location>
        <begin position="238"/>
        <end position="282"/>
    </location>
</feature>
<dbReference type="AlphaFoldDB" id="A0A383W530"/>
<dbReference type="InterPro" id="IPR014710">
    <property type="entry name" value="RmlC-like_jellyroll"/>
</dbReference>
<dbReference type="Gene3D" id="2.60.120.10">
    <property type="entry name" value="Jelly Rolls"/>
    <property type="match status" value="1"/>
</dbReference>
<feature type="region of interest" description="Disordered" evidence="1">
    <location>
        <begin position="238"/>
        <end position="305"/>
    </location>
</feature>
<evidence type="ECO:0000313" key="2">
    <source>
        <dbReference type="EMBL" id="SZX72747.1"/>
    </source>
</evidence>
<dbReference type="EMBL" id="FNXT01001155">
    <property type="protein sequence ID" value="SZX72747.1"/>
    <property type="molecule type" value="Genomic_DNA"/>
</dbReference>
<protein>
    <submittedName>
        <fullName evidence="2">Uncharacterized protein</fullName>
    </submittedName>
</protein>
<evidence type="ECO:0000313" key="3">
    <source>
        <dbReference type="Proteomes" id="UP000256970"/>
    </source>
</evidence>
<gene>
    <name evidence="2" type="ORF">BQ4739_LOCUS12894</name>
</gene>
<proteinExistence type="predicted"/>
<organism evidence="2 3">
    <name type="scientific">Tetradesmus obliquus</name>
    <name type="common">Green alga</name>
    <name type="synonym">Acutodesmus obliquus</name>
    <dbReference type="NCBI Taxonomy" id="3088"/>
    <lineage>
        <taxon>Eukaryota</taxon>
        <taxon>Viridiplantae</taxon>
        <taxon>Chlorophyta</taxon>
        <taxon>core chlorophytes</taxon>
        <taxon>Chlorophyceae</taxon>
        <taxon>CS clade</taxon>
        <taxon>Sphaeropleales</taxon>
        <taxon>Scenedesmaceae</taxon>
        <taxon>Tetradesmus</taxon>
    </lineage>
</organism>
<sequence length="305" mass="31775">MGLGAAAGQLLVIGLILGAGGLYTRHHVATLQRADHALLPYMEDSKAGNGTRYRVLTRAADTPDGSYSVEVLCRAAVAGFSSELPCSLPGHVHRSQDERVAVAAGRLGWIKGQERGLLQAGDTLLVERGAPHILFNADNSSDVLYSISHSPGGPLAEAFFEGLAGLGWDYASLDRIHPLQVLVLYDAADTLMTDLPSFLQPAVKHVLLPVARLLGFKARYPSHSSAAAPAVPAAAAQQQPTAAEAAQPADATQEVVAAAAARAEPAQQPADAAPVQQDSDAAAAEDELQQALRGSGSEFVGRDEL</sequence>
<keyword evidence="3" id="KW-1185">Reference proteome</keyword>
<name>A0A383W530_TETOB</name>
<dbReference type="InterPro" id="IPR011051">
    <property type="entry name" value="RmlC_Cupin_sf"/>
</dbReference>
<accession>A0A383W530</accession>